<organism evidence="1 2">
    <name type="scientific">Acaulospora colombiana</name>
    <dbReference type="NCBI Taxonomy" id="27376"/>
    <lineage>
        <taxon>Eukaryota</taxon>
        <taxon>Fungi</taxon>
        <taxon>Fungi incertae sedis</taxon>
        <taxon>Mucoromycota</taxon>
        <taxon>Glomeromycotina</taxon>
        <taxon>Glomeromycetes</taxon>
        <taxon>Diversisporales</taxon>
        <taxon>Acaulosporaceae</taxon>
        <taxon>Acaulospora</taxon>
    </lineage>
</organism>
<sequence>MNNPPKWMLIENVKGFEAKKKPLAFKNLVDARKILFYIPCSSYDQPFVDTKDVIAELTTSMKIKSIKDYLRNDVDLNEDKRYLVPDKASQVFNQISQKANSFPIPFPTLSSTQEILTILATLKLRYFTEYEISSIMGFPEEFSFPPEVSLKQRYKVLGNSINVKVVAELIKYLLLDKE</sequence>
<dbReference type="EMBL" id="CAJVPT010007166">
    <property type="protein sequence ID" value="CAG8538226.1"/>
    <property type="molecule type" value="Genomic_DNA"/>
</dbReference>
<proteinExistence type="predicted"/>
<evidence type="ECO:0000313" key="2">
    <source>
        <dbReference type="Proteomes" id="UP000789525"/>
    </source>
</evidence>
<reference evidence="1" key="1">
    <citation type="submission" date="2021-06" db="EMBL/GenBank/DDBJ databases">
        <authorList>
            <person name="Kallberg Y."/>
            <person name="Tangrot J."/>
            <person name="Rosling A."/>
        </authorList>
    </citation>
    <scope>NUCLEOTIDE SEQUENCE</scope>
    <source>
        <strain evidence="1">CL356</strain>
    </source>
</reference>
<comment type="caution">
    <text evidence="1">The sequence shown here is derived from an EMBL/GenBank/DDBJ whole genome shotgun (WGS) entry which is preliminary data.</text>
</comment>
<keyword evidence="2" id="KW-1185">Reference proteome</keyword>
<gene>
    <name evidence="1" type="ORF">ACOLOM_LOCUS4363</name>
</gene>
<protein>
    <submittedName>
        <fullName evidence="1">10925_t:CDS:1</fullName>
    </submittedName>
</protein>
<name>A0ACA9LLI8_9GLOM</name>
<dbReference type="Proteomes" id="UP000789525">
    <property type="component" value="Unassembled WGS sequence"/>
</dbReference>
<evidence type="ECO:0000313" key="1">
    <source>
        <dbReference type="EMBL" id="CAG8538226.1"/>
    </source>
</evidence>
<accession>A0ACA9LLI8</accession>